<dbReference type="RefSeq" id="XP_020427343.1">
    <property type="nucleotide sequence ID" value="XM_020582040.1"/>
</dbReference>
<evidence type="ECO:0000313" key="2">
    <source>
        <dbReference type="EMBL" id="EFA75209.1"/>
    </source>
</evidence>
<dbReference type="InParanoid" id="D3BU23"/>
<feature type="chain" id="PRO_5003041592" evidence="1">
    <location>
        <begin position="20"/>
        <end position="87"/>
    </location>
</feature>
<evidence type="ECO:0000313" key="3">
    <source>
        <dbReference type="Proteomes" id="UP000001396"/>
    </source>
</evidence>
<dbReference type="Proteomes" id="UP000001396">
    <property type="component" value="Unassembled WGS sequence"/>
</dbReference>
<reference evidence="2 3" key="1">
    <citation type="journal article" date="2011" name="Genome Res.">
        <title>Phylogeny-wide analysis of social amoeba genomes highlights ancient origins for complex intercellular communication.</title>
        <authorList>
            <person name="Heidel A.J."/>
            <person name="Lawal H.M."/>
            <person name="Felder M."/>
            <person name="Schilde C."/>
            <person name="Helps N.R."/>
            <person name="Tunggal B."/>
            <person name="Rivero F."/>
            <person name="John U."/>
            <person name="Schleicher M."/>
            <person name="Eichinger L."/>
            <person name="Platzer M."/>
            <person name="Noegel A.A."/>
            <person name="Schaap P."/>
            <person name="Gloeckner G."/>
        </authorList>
    </citation>
    <scope>NUCLEOTIDE SEQUENCE [LARGE SCALE GENOMIC DNA]</scope>
    <source>
        <strain evidence="3">ATCC 26659 / Pp 5 / PN500</strain>
    </source>
</reference>
<keyword evidence="3" id="KW-1185">Reference proteome</keyword>
<proteinExistence type="predicted"/>
<name>D3BU23_HETP5</name>
<keyword evidence="1" id="KW-0732">Signal</keyword>
<sequence>MKFLSVVILIFCICIIIKCDERCQNIDTPICSSDQELVIEKYNNGCTYPRCIKGYEICQNIDTLVYVLANWGRVYDGTLKIYSFLTL</sequence>
<evidence type="ECO:0000256" key="1">
    <source>
        <dbReference type="SAM" id="SignalP"/>
    </source>
</evidence>
<protein>
    <submittedName>
        <fullName evidence="2">Uncharacterized protein</fullName>
    </submittedName>
</protein>
<organism evidence="2 3">
    <name type="scientific">Heterostelium pallidum (strain ATCC 26659 / Pp 5 / PN500)</name>
    <name type="common">Cellular slime mold</name>
    <name type="synonym">Polysphondylium pallidum</name>
    <dbReference type="NCBI Taxonomy" id="670386"/>
    <lineage>
        <taxon>Eukaryota</taxon>
        <taxon>Amoebozoa</taxon>
        <taxon>Evosea</taxon>
        <taxon>Eumycetozoa</taxon>
        <taxon>Dictyostelia</taxon>
        <taxon>Acytosteliales</taxon>
        <taxon>Acytosteliaceae</taxon>
        <taxon>Heterostelium</taxon>
    </lineage>
</organism>
<dbReference type="AlphaFoldDB" id="D3BU23"/>
<comment type="caution">
    <text evidence="2">The sequence shown here is derived from an EMBL/GenBank/DDBJ whole genome shotgun (WGS) entry which is preliminary data.</text>
</comment>
<dbReference type="EMBL" id="ADBJ01000056">
    <property type="protein sequence ID" value="EFA75209.1"/>
    <property type="molecule type" value="Genomic_DNA"/>
</dbReference>
<accession>D3BU23</accession>
<feature type="signal peptide" evidence="1">
    <location>
        <begin position="1"/>
        <end position="19"/>
    </location>
</feature>
<dbReference type="GeneID" id="31366751"/>
<gene>
    <name evidence="2" type="ORF">PPL_11283</name>
</gene>